<feature type="domain" description="Glycosyl transferase family 1" evidence="1">
    <location>
        <begin position="214"/>
        <end position="383"/>
    </location>
</feature>
<evidence type="ECO:0000313" key="4">
    <source>
        <dbReference type="Proteomes" id="UP001162030"/>
    </source>
</evidence>
<dbReference type="Pfam" id="PF13579">
    <property type="entry name" value="Glyco_trans_4_4"/>
    <property type="match status" value="1"/>
</dbReference>
<dbReference type="CDD" id="cd03794">
    <property type="entry name" value="GT4_WbuB-like"/>
    <property type="match status" value="1"/>
</dbReference>
<dbReference type="PANTHER" id="PTHR12526">
    <property type="entry name" value="GLYCOSYLTRANSFERASE"/>
    <property type="match status" value="1"/>
</dbReference>
<reference evidence="3 4" key="1">
    <citation type="submission" date="2023-03" db="EMBL/GenBank/DDBJ databases">
        <authorList>
            <person name="Pearce D."/>
        </authorList>
    </citation>
    <scope>NUCLEOTIDE SEQUENCE [LARGE SCALE GENOMIC DNA]</scope>
    <source>
        <strain evidence="3">Msz</strain>
    </source>
</reference>
<accession>A0ABN8WZY9</accession>
<sequence>MANHKIIFVNRYFYPDHSATSQMLSDLAFDLARAGYSVSVVTGRQLYDRPDAALSENESVGGVKILRIWTTRFGRGGLLGRAVDYASFYLSAFSMLLRLTASGDVIVAKTDPPLISVVCGLVALIRGAVSVNWIQDLFPEVAAELDVKAIGPIIPLARWLRNWSLRRAACNVVLGDLMAERLAKEKIGMEGIRVIPNWADGDQIKPVAPEGNKLRREWGLENKFVVGYSGNLGRAHEFYTILRAAEILRDRDDCVAFLFIGGGAQRAALEQWIDTHGLTNVLFRPYQPKEMLGLSLSVPDAHLVCLKPGLEGLIVPSKFYGIAAVGRPTLFVGDPHGEIPRVLNTVNCGYTVSAGDSEGLVRYIEVLKSNPDICRAMGQRARAEFERRFSRVGAVAAWKDLLESLGFAAPPEHIGSDFSTTF</sequence>
<evidence type="ECO:0000259" key="2">
    <source>
        <dbReference type="Pfam" id="PF13579"/>
    </source>
</evidence>
<dbReference type="InterPro" id="IPR001296">
    <property type="entry name" value="Glyco_trans_1"/>
</dbReference>
<gene>
    <name evidence="3" type="ORF">MSZNOR_1309</name>
</gene>
<dbReference type="EMBL" id="OX458333">
    <property type="protein sequence ID" value="CAI8785767.1"/>
    <property type="molecule type" value="Genomic_DNA"/>
</dbReference>
<keyword evidence="3" id="KW-0808">Transferase</keyword>
<dbReference type="Proteomes" id="UP001162030">
    <property type="component" value="Chromosome"/>
</dbReference>
<dbReference type="Pfam" id="PF00534">
    <property type="entry name" value="Glycos_transf_1"/>
    <property type="match status" value="1"/>
</dbReference>
<organism evidence="3 4">
    <name type="scientific">Methylocaldum szegediense</name>
    <dbReference type="NCBI Taxonomy" id="73780"/>
    <lineage>
        <taxon>Bacteria</taxon>
        <taxon>Pseudomonadati</taxon>
        <taxon>Pseudomonadota</taxon>
        <taxon>Gammaproteobacteria</taxon>
        <taxon>Methylococcales</taxon>
        <taxon>Methylococcaceae</taxon>
        <taxon>Methylocaldum</taxon>
    </lineage>
</organism>
<dbReference type="InterPro" id="IPR028098">
    <property type="entry name" value="Glyco_trans_4-like_N"/>
</dbReference>
<evidence type="ECO:0000313" key="3">
    <source>
        <dbReference type="EMBL" id="CAI8785767.1"/>
    </source>
</evidence>
<feature type="domain" description="Glycosyltransferase subfamily 4-like N-terminal" evidence="2">
    <location>
        <begin position="24"/>
        <end position="198"/>
    </location>
</feature>
<name>A0ABN8WZY9_9GAMM</name>
<protein>
    <submittedName>
        <fullName evidence="3">Colanic acid biosynthesis glycosyl transferase WcaI</fullName>
    </submittedName>
</protein>
<keyword evidence="4" id="KW-1185">Reference proteome</keyword>
<proteinExistence type="predicted"/>
<dbReference type="SUPFAM" id="SSF53756">
    <property type="entry name" value="UDP-Glycosyltransferase/glycogen phosphorylase"/>
    <property type="match status" value="1"/>
</dbReference>
<dbReference type="Gene3D" id="3.40.50.2000">
    <property type="entry name" value="Glycogen Phosphorylase B"/>
    <property type="match status" value="2"/>
</dbReference>
<dbReference type="GO" id="GO:0016740">
    <property type="term" value="F:transferase activity"/>
    <property type="evidence" value="ECO:0007669"/>
    <property type="project" value="UniProtKB-KW"/>
</dbReference>
<evidence type="ECO:0000259" key="1">
    <source>
        <dbReference type="Pfam" id="PF00534"/>
    </source>
</evidence>
<dbReference type="RefSeq" id="WP_051331392.1">
    <property type="nucleotide sequence ID" value="NZ_OX458333.1"/>
</dbReference>